<dbReference type="EMBL" id="CH473960">
    <property type="protein sequence ID" value="EDM16831.1"/>
    <property type="molecule type" value="Genomic_DNA"/>
</dbReference>
<gene>
    <name evidence="1" type="ORF">rCG_48746</name>
</gene>
<dbReference type="Proteomes" id="UP000234681">
    <property type="component" value="Chromosome 7"/>
</dbReference>
<dbReference type="AlphaFoldDB" id="A6IG67"/>
<evidence type="ECO:0000313" key="1">
    <source>
        <dbReference type="EMBL" id="EDM16831.1"/>
    </source>
</evidence>
<proteinExistence type="predicted"/>
<sequence length="40" mass="4556">MGIIGLFKFNGKRITLLLTYVFDKFCGECPTVLLNIFKNS</sequence>
<organism evidence="1 2">
    <name type="scientific">Rattus norvegicus</name>
    <name type="common">Rat</name>
    <dbReference type="NCBI Taxonomy" id="10116"/>
    <lineage>
        <taxon>Eukaryota</taxon>
        <taxon>Metazoa</taxon>
        <taxon>Chordata</taxon>
        <taxon>Craniata</taxon>
        <taxon>Vertebrata</taxon>
        <taxon>Euteleostomi</taxon>
        <taxon>Mammalia</taxon>
        <taxon>Eutheria</taxon>
        <taxon>Euarchontoglires</taxon>
        <taxon>Glires</taxon>
        <taxon>Rodentia</taxon>
        <taxon>Myomorpha</taxon>
        <taxon>Muroidea</taxon>
        <taxon>Muridae</taxon>
        <taxon>Murinae</taxon>
        <taxon>Rattus</taxon>
    </lineage>
</organism>
<protein>
    <submittedName>
        <fullName evidence="1">RCG48746</fullName>
    </submittedName>
</protein>
<evidence type="ECO:0000313" key="2">
    <source>
        <dbReference type="Proteomes" id="UP000234681"/>
    </source>
</evidence>
<accession>A6IG67</accession>
<name>A6IG67_RAT</name>
<reference evidence="1 2" key="1">
    <citation type="submission" date="2005-09" db="EMBL/GenBank/DDBJ databases">
        <authorList>
            <person name="Mural R.J."/>
            <person name="Li P.W."/>
            <person name="Adams M.D."/>
            <person name="Amanatides P.G."/>
            <person name="Baden-Tillson H."/>
            <person name="Barnstead M."/>
            <person name="Chin S.H."/>
            <person name="Dew I."/>
            <person name="Evans C.A."/>
            <person name="Ferriera S."/>
            <person name="Flanigan M."/>
            <person name="Fosler C."/>
            <person name="Glodek A."/>
            <person name="Gu Z."/>
            <person name="Holt R.A."/>
            <person name="Jennings D."/>
            <person name="Kraft C.L."/>
            <person name="Lu F."/>
            <person name="Nguyen T."/>
            <person name="Nusskern D.R."/>
            <person name="Pfannkoch C.M."/>
            <person name="Sitter C."/>
            <person name="Sutton G.G."/>
            <person name="Venter J.C."/>
            <person name="Wang Z."/>
            <person name="Woodage T."/>
            <person name="Zheng X.H."/>
            <person name="Zhong F."/>
        </authorList>
    </citation>
    <scope>NUCLEOTIDE SEQUENCE [LARGE SCALE GENOMIC DNA]</scope>
    <source>
        <strain>BN</strain>
        <strain evidence="2">Sprague-Dawley</strain>
    </source>
</reference>